<evidence type="ECO:0000256" key="1">
    <source>
        <dbReference type="SAM" id="MobiDB-lite"/>
    </source>
</evidence>
<organism evidence="2 3">
    <name type="scientific">Piliocolobus tephrosceles</name>
    <name type="common">Ugandan red Colobus</name>
    <dbReference type="NCBI Taxonomy" id="591936"/>
    <lineage>
        <taxon>Eukaryota</taxon>
        <taxon>Metazoa</taxon>
        <taxon>Chordata</taxon>
        <taxon>Craniata</taxon>
        <taxon>Vertebrata</taxon>
        <taxon>Euteleostomi</taxon>
        <taxon>Mammalia</taxon>
        <taxon>Eutheria</taxon>
        <taxon>Euarchontoglires</taxon>
        <taxon>Primates</taxon>
        <taxon>Haplorrhini</taxon>
        <taxon>Catarrhini</taxon>
        <taxon>Cercopithecidae</taxon>
        <taxon>Colobinae</taxon>
        <taxon>Piliocolobus</taxon>
    </lineage>
</organism>
<reference evidence="2" key="2">
    <citation type="submission" date="2025-09" db="UniProtKB">
        <authorList>
            <consortium name="Ensembl"/>
        </authorList>
    </citation>
    <scope>IDENTIFICATION</scope>
</reference>
<name>A0A8C9J0Z1_9PRIM</name>
<dbReference type="InterPro" id="IPR024129">
    <property type="entry name" value="Sphingomy_SMPD4"/>
</dbReference>
<proteinExistence type="predicted"/>
<sequence>MWWHPCSVPFPGPDPSSSTEESFMPTKEHMMVLRLPLKHLHTFANSLKPEQTSPFGHSHTSSPLEDIALATGPWTHCSELGVSALSHACLSPLCAPVREVP</sequence>
<accession>A0A8C9J0Z1</accession>
<dbReference type="GO" id="GO:0050290">
    <property type="term" value="F:sphingomyelin phosphodiesterase D activity"/>
    <property type="evidence" value="ECO:0007669"/>
    <property type="project" value="InterPro"/>
</dbReference>
<evidence type="ECO:0000313" key="3">
    <source>
        <dbReference type="Proteomes" id="UP000694416"/>
    </source>
</evidence>
<dbReference type="Proteomes" id="UP000694416">
    <property type="component" value="Unplaced"/>
</dbReference>
<keyword evidence="3" id="KW-1185">Reference proteome</keyword>
<evidence type="ECO:0000313" key="2">
    <source>
        <dbReference type="Ensembl" id="ENSPTEP00000042688.1"/>
    </source>
</evidence>
<dbReference type="Ensembl" id="ENSPTET00000056917.1">
    <property type="protein sequence ID" value="ENSPTEP00000042688.1"/>
    <property type="gene ID" value="ENSPTEG00000038943.1"/>
</dbReference>
<dbReference type="Pfam" id="PF14724">
    <property type="entry name" value="mit_SMPDase"/>
    <property type="match status" value="1"/>
</dbReference>
<reference evidence="2" key="1">
    <citation type="submission" date="2025-08" db="UniProtKB">
        <authorList>
            <consortium name="Ensembl"/>
        </authorList>
    </citation>
    <scope>IDENTIFICATION</scope>
</reference>
<protein>
    <submittedName>
        <fullName evidence="2">Uncharacterized protein</fullName>
    </submittedName>
</protein>
<feature type="region of interest" description="Disordered" evidence="1">
    <location>
        <begin position="1"/>
        <end position="23"/>
    </location>
</feature>
<dbReference type="AlphaFoldDB" id="A0A8C9J0Z1"/>